<protein>
    <recommendedName>
        <fullName evidence="2">Hemimethylated DNA-binding domain-containing protein</fullName>
    </recommendedName>
</protein>
<dbReference type="Pfam" id="PF13181">
    <property type="entry name" value="TPR_8"/>
    <property type="match status" value="1"/>
</dbReference>
<feature type="domain" description="Hemimethylated DNA-binding" evidence="2">
    <location>
        <begin position="154"/>
        <end position="258"/>
    </location>
</feature>
<evidence type="ECO:0000259" key="2">
    <source>
        <dbReference type="SMART" id="SM00992"/>
    </source>
</evidence>
<feature type="domain" description="Hemimethylated DNA-binding" evidence="2">
    <location>
        <begin position="378"/>
        <end position="485"/>
    </location>
</feature>
<dbReference type="SUPFAM" id="SSF48452">
    <property type="entry name" value="TPR-like"/>
    <property type="match status" value="1"/>
</dbReference>
<dbReference type="PROSITE" id="PS50005">
    <property type="entry name" value="TPR"/>
    <property type="match status" value="2"/>
</dbReference>
<dbReference type="OrthoDB" id="42092at2759"/>
<proteinExistence type="predicted"/>
<comment type="caution">
    <text evidence="3">The sequence shown here is derived from an EMBL/GenBank/DDBJ whole genome shotgun (WGS) entry which is preliminary data.</text>
</comment>
<dbReference type="Gene3D" id="2.30.30.390">
    <property type="entry name" value="Hemimethylated DNA-binding domain"/>
    <property type="match status" value="2"/>
</dbReference>
<name>A0A1Z5KSN9_FISSO</name>
<dbReference type="Proteomes" id="UP000198406">
    <property type="component" value="Unassembled WGS sequence"/>
</dbReference>
<evidence type="ECO:0000256" key="1">
    <source>
        <dbReference type="PROSITE-ProRule" id="PRU00339"/>
    </source>
</evidence>
<dbReference type="InterPro" id="IPR011990">
    <property type="entry name" value="TPR-like_helical_dom_sf"/>
</dbReference>
<dbReference type="PANTHER" id="PTHR48439">
    <property type="entry name" value="HEMIMETHYLATED DNA-BINDING DOMAIN-CONTAINING PROTEIN"/>
    <property type="match status" value="1"/>
</dbReference>
<dbReference type="InterPro" id="IPR011722">
    <property type="entry name" value="Hemimethylated_DNA-bd_dom"/>
</dbReference>
<dbReference type="AlphaFoldDB" id="A0A1Z5KSN9"/>
<evidence type="ECO:0000313" key="4">
    <source>
        <dbReference type="Proteomes" id="UP000198406"/>
    </source>
</evidence>
<dbReference type="SMART" id="SM00028">
    <property type="entry name" value="TPR"/>
    <property type="match status" value="2"/>
</dbReference>
<dbReference type="InParanoid" id="A0A1Z5KSN9"/>
<feature type="repeat" description="TPR" evidence="1">
    <location>
        <begin position="637"/>
        <end position="670"/>
    </location>
</feature>
<keyword evidence="1" id="KW-0802">TPR repeat</keyword>
<dbReference type="PANTHER" id="PTHR48439:SF1">
    <property type="entry name" value="HEMIMETHYLATED DNA-BINDING DOMAIN-CONTAINING PROTEIN"/>
    <property type="match status" value="1"/>
</dbReference>
<dbReference type="EMBL" id="BDSP01000289">
    <property type="protein sequence ID" value="GAX29340.1"/>
    <property type="molecule type" value="Genomic_DNA"/>
</dbReference>
<organism evidence="3 4">
    <name type="scientific">Fistulifera solaris</name>
    <name type="common">Oleaginous diatom</name>
    <dbReference type="NCBI Taxonomy" id="1519565"/>
    <lineage>
        <taxon>Eukaryota</taxon>
        <taxon>Sar</taxon>
        <taxon>Stramenopiles</taxon>
        <taxon>Ochrophyta</taxon>
        <taxon>Bacillariophyta</taxon>
        <taxon>Bacillariophyceae</taxon>
        <taxon>Bacillariophycidae</taxon>
        <taxon>Naviculales</taxon>
        <taxon>Naviculaceae</taxon>
        <taxon>Fistulifera</taxon>
    </lineage>
</organism>
<dbReference type="Pfam" id="PF08755">
    <property type="entry name" value="YccV-like"/>
    <property type="match status" value="2"/>
</dbReference>
<evidence type="ECO:0000313" key="3">
    <source>
        <dbReference type="EMBL" id="GAX29340.1"/>
    </source>
</evidence>
<dbReference type="InterPro" id="IPR019734">
    <property type="entry name" value="TPR_rpt"/>
</dbReference>
<feature type="repeat" description="TPR" evidence="1">
    <location>
        <begin position="603"/>
        <end position="636"/>
    </location>
</feature>
<sequence length="694" mass="79213">MPIPPPTTAPTTPSRVARTLYRHLLKWCRATDPALPLTQWLPPIYLRAPEEVEPYHLEMLATTDNNNDAAVQLARQTLPHAQFHKHHLVVPITHSSDLRNFFRVLFRINAYLPVEETYQKKRIDNAFQALKSLNQLTSETIAPFAQQRRIDRTGVQFSVGQVVRHREKRWRGVIVGWEKANHSAPLSSLTTKQYSSEPTVTYHVLVDAGDAHQMNRTTKGITVAFQIEQETNPLLQRIRHEMVDDMFDGFEQGAFVPPPLLAYTYPNDEISHIPPRNLPPDIENLAKQMVQGVQDFANELERIMEQQAGGPLDGLHLTALAAGHVAPTKVELSFVQQVIQESVHPITMLALHVRDLIAFVDQLQDAFTHRQRPHPPIHFRVGNVIRHKIFGYRGVVTGWDDRPVVDVSRWDGIQALIQQGKDPNEMPFYHVVRHTEHHERGLDTPGAAMRYVCQENLEVCYEIADLDVDFEDPAWKREGDEFIPPPLLQFKYKQETDPSIERCLTQMMQFINEWQTDAVRNTLSSDSVAKDLSVANFMTCLKYCSKLSDASTLQEAIREIRQANKNIDLRWKLAAALDQTLSGKTENALELFKELVKEDPLYGEAWNKRATCEFMLGMYDEAALSSQKVLELEPKHLPALNGLGLIHFQRAQFDMAAKCFSQSIQLDPWSPVAPKLSRCLDVLNKPQHHDVLDD</sequence>
<keyword evidence="4" id="KW-1185">Reference proteome</keyword>
<reference evidence="3 4" key="1">
    <citation type="journal article" date="2015" name="Plant Cell">
        <title>Oil accumulation by the oleaginous diatom Fistulifera solaris as revealed by the genome and transcriptome.</title>
        <authorList>
            <person name="Tanaka T."/>
            <person name="Maeda Y."/>
            <person name="Veluchamy A."/>
            <person name="Tanaka M."/>
            <person name="Abida H."/>
            <person name="Marechal E."/>
            <person name="Bowler C."/>
            <person name="Muto M."/>
            <person name="Sunaga Y."/>
            <person name="Tanaka M."/>
            <person name="Yoshino T."/>
            <person name="Taniguchi T."/>
            <person name="Fukuda Y."/>
            <person name="Nemoto M."/>
            <person name="Matsumoto M."/>
            <person name="Wong P.S."/>
            <person name="Aburatani S."/>
            <person name="Fujibuchi W."/>
        </authorList>
    </citation>
    <scope>NUCLEOTIDE SEQUENCE [LARGE SCALE GENOMIC DNA]</scope>
    <source>
        <strain evidence="3 4">JPCC DA0580</strain>
    </source>
</reference>
<dbReference type="GO" id="GO:0003677">
    <property type="term" value="F:DNA binding"/>
    <property type="evidence" value="ECO:0007669"/>
    <property type="project" value="InterPro"/>
</dbReference>
<dbReference type="SMART" id="SM00992">
    <property type="entry name" value="YccV-like"/>
    <property type="match status" value="2"/>
</dbReference>
<dbReference type="SUPFAM" id="SSF141255">
    <property type="entry name" value="YccV-like"/>
    <property type="match status" value="2"/>
</dbReference>
<dbReference type="Gene3D" id="1.25.40.10">
    <property type="entry name" value="Tetratricopeptide repeat domain"/>
    <property type="match status" value="1"/>
</dbReference>
<accession>A0A1Z5KSN9</accession>
<dbReference type="NCBIfam" id="TIGR02097">
    <property type="entry name" value="yccV"/>
    <property type="match status" value="1"/>
</dbReference>
<dbReference type="InterPro" id="IPR053189">
    <property type="entry name" value="Clp_protease_adapter_ClpF"/>
</dbReference>
<gene>
    <name evidence="3" type="ORF">FisN_16Hh225</name>
</gene>
<dbReference type="InterPro" id="IPR036623">
    <property type="entry name" value="Hemimethylated_DNA-bd_sf"/>
</dbReference>